<dbReference type="CDD" id="cd19071">
    <property type="entry name" value="AKR_AKR1-5-like"/>
    <property type="match status" value="1"/>
</dbReference>
<name>A0A4Y9ZQD1_9AGAM</name>
<comment type="caution">
    <text evidence="2">The sequence shown here is derived from an EMBL/GenBank/DDBJ whole genome shotgun (WGS) entry which is preliminary data.</text>
</comment>
<dbReference type="InterPro" id="IPR036812">
    <property type="entry name" value="NAD(P)_OxRdtase_dom_sf"/>
</dbReference>
<dbReference type="Pfam" id="PF00248">
    <property type="entry name" value="Aldo_ket_red"/>
    <property type="match status" value="1"/>
</dbReference>
<dbReference type="SUPFAM" id="SSF51430">
    <property type="entry name" value="NAD(P)-linked oxidoreductase"/>
    <property type="match status" value="1"/>
</dbReference>
<dbReference type="Proteomes" id="UP000298061">
    <property type="component" value="Unassembled WGS sequence"/>
</dbReference>
<organism evidence="2 3">
    <name type="scientific">Hericium alpestre</name>
    <dbReference type="NCBI Taxonomy" id="135208"/>
    <lineage>
        <taxon>Eukaryota</taxon>
        <taxon>Fungi</taxon>
        <taxon>Dikarya</taxon>
        <taxon>Basidiomycota</taxon>
        <taxon>Agaricomycotina</taxon>
        <taxon>Agaricomycetes</taxon>
        <taxon>Russulales</taxon>
        <taxon>Hericiaceae</taxon>
        <taxon>Hericium</taxon>
    </lineage>
</organism>
<dbReference type="PANTHER" id="PTHR43827:SF13">
    <property type="entry name" value="ALDO_KETO REDUCTASE FAMILY PROTEIN"/>
    <property type="match status" value="1"/>
</dbReference>
<proteinExistence type="predicted"/>
<dbReference type="GO" id="GO:0016491">
    <property type="term" value="F:oxidoreductase activity"/>
    <property type="evidence" value="ECO:0007669"/>
    <property type="project" value="InterPro"/>
</dbReference>
<dbReference type="STRING" id="135208.A0A4Y9ZQD1"/>
<evidence type="ECO:0000313" key="3">
    <source>
        <dbReference type="Proteomes" id="UP000298061"/>
    </source>
</evidence>
<dbReference type="EMBL" id="SFCI01001034">
    <property type="protein sequence ID" value="TFY76982.1"/>
    <property type="molecule type" value="Genomic_DNA"/>
</dbReference>
<dbReference type="InterPro" id="IPR020471">
    <property type="entry name" value="AKR"/>
</dbReference>
<reference evidence="2 3" key="1">
    <citation type="submission" date="2019-02" db="EMBL/GenBank/DDBJ databases">
        <title>Genome sequencing of the rare red list fungi Hericium alpestre (H. flagellum).</title>
        <authorList>
            <person name="Buettner E."/>
            <person name="Kellner H."/>
        </authorList>
    </citation>
    <scope>NUCLEOTIDE SEQUENCE [LARGE SCALE GENOMIC DNA]</scope>
    <source>
        <strain evidence="2 3">DSM 108284</strain>
    </source>
</reference>
<dbReference type="OrthoDB" id="416253at2759"/>
<keyword evidence="3" id="KW-1185">Reference proteome</keyword>
<dbReference type="PANTHER" id="PTHR43827">
    <property type="entry name" value="2,5-DIKETO-D-GLUCONIC ACID REDUCTASE"/>
    <property type="match status" value="1"/>
</dbReference>
<protein>
    <recommendedName>
        <fullName evidence="1">NADP-dependent oxidoreductase domain-containing protein</fullName>
    </recommendedName>
</protein>
<dbReference type="PRINTS" id="PR00069">
    <property type="entry name" value="ALDKETRDTASE"/>
</dbReference>
<sequence length="179" mass="19750">MSTSALSLASTVRLSSGCMMPLLGLGVYQNYHTAGSVVDALAAGYSGIHHLEEIENAALELPSVNQIELHPFCQQKPIVAWCRARNIVVQAYCPLIRGRMDHPTIVALAKKYNRDPAHILLRWSLQHGFSPLPKSEHKERIISNANLYDFELDGDDMAALDALDKGDEGAIQWNPIHVP</sequence>
<evidence type="ECO:0000313" key="2">
    <source>
        <dbReference type="EMBL" id="TFY76982.1"/>
    </source>
</evidence>
<feature type="domain" description="NADP-dependent oxidoreductase" evidence="1">
    <location>
        <begin position="46"/>
        <end position="164"/>
    </location>
</feature>
<gene>
    <name evidence="2" type="ORF">EWM64_g7030</name>
</gene>
<evidence type="ECO:0000259" key="1">
    <source>
        <dbReference type="Pfam" id="PF00248"/>
    </source>
</evidence>
<dbReference type="Gene3D" id="3.20.20.100">
    <property type="entry name" value="NADP-dependent oxidoreductase domain"/>
    <property type="match status" value="1"/>
</dbReference>
<dbReference type="InterPro" id="IPR023210">
    <property type="entry name" value="NADP_OxRdtase_dom"/>
</dbReference>
<accession>A0A4Y9ZQD1</accession>
<dbReference type="AlphaFoldDB" id="A0A4Y9ZQD1"/>